<name>A0ACB8URK7_9EURO</name>
<dbReference type="EMBL" id="JALBCA010000086">
    <property type="protein sequence ID" value="KAI2383671.1"/>
    <property type="molecule type" value="Genomic_DNA"/>
</dbReference>
<gene>
    <name evidence="1" type="primary">CPP1</name>
    <name evidence="1" type="ORF">LOY88_005140</name>
</gene>
<sequence length="698" mass="75352">MASLSSTISRKFAFEDLRHPRTVVAAAAPADDPPIMPPPLLSRESVSTVSESTDSSPTTASSTFDSPIICETSASSSPESPMSAIPLPSISLTHEHGEKLPLVQSCRPPPSTSPLPADSLARRAKNLKNLSLRLPASPFRQSLSTAPIRESGRHLSEPPSPVRPHSRGSRRRPPNLTIQTPAFQRPFSSNGTPAVPPTPNARPSLRHIGSSPSLSSILSPTQPHYSFPAPFASIPSSSGIRSDVDSSNGILSSNINTFNPNEPLLEFREEDDDCPISRESRKGSEKGYPDGPICIYDSGLYLYLEPNREEASQFDVVFNVAKEVKNPFKADSPSHDTVMAVWKATLAGSNTTSHVEEPATATSLISFKSAFESLSNIPLPTPKTGVSEPEYIHVPWDHNSEILEDLFPLCEIIDDRISKGKKVLIHCQLGVSRSASLVIAYGLYKNPHLDFNTVYGKVKERSCWVGPNMSLIYQLTDFRTKVRGGTVAKSPVVESNHAAAAAAIPPPEKRDGPSPSPSASSSSSSSSSSSPMRKSPSDPSRLFAQVNPFNSTNRVRRNIAPRPLPLREKFHTIASLRNSPRLDGLAAAAAAAATTYHRRPPAFQMDLVMQDVPPSPSFFSPRAAEFTATPLARSNVGDNLALRKTAVVAAVAAAAATTTTTTEELESPTLVRRPSLNDPRSPQRRTEPIIMRSIDEFL</sequence>
<comment type="caution">
    <text evidence="1">The sequence shown here is derived from an EMBL/GenBank/DDBJ whole genome shotgun (WGS) entry which is preliminary data.</text>
</comment>
<dbReference type="EC" id="3.1.3.48" evidence="1"/>
<organism evidence="1">
    <name type="scientific">Ophidiomyces ophidiicola</name>
    <dbReference type="NCBI Taxonomy" id="1387563"/>
    <lineage>
        <taxon>Eukaryota</taxon>
        <taxon>Fungi</taxon>
        <taxon>Dikarya</taxon>
        <taxon>Ascomycota</taxon>
        <taxon>Pezizomycotina</taxon>
        <taxon>Eurotiomycetes</taxon>
        <taxon>Eurotiomycetidae</taxon>
        <taxon>Onygenales</taxon>
        <taxon>Onygenaceae</taxon>
        <taxon>Ophidiomyces</taxon>
    </lineage>
</organism>
<keyword evidence="1" id="KW-0378">Hydrolase</keyword>
<protein>
    <submittedName>
        <fullName evidence="1">Tyrosine/serine/threonine protein phosphatase</fullName>
        <ecNumber evidence="1">3.1.3.48</ecNumber>
    </submittedName>
</protein>
<proteinExistence type="predicted"/>
<reference evidence="1" key="1">
    <citation type="journal article" date="2022" name="bioRxiv">
        <title>Population genetic analysis of Ophidiomyces ophidiicola, the causative agent of snake fungal disease, indicates recent introductions to the USA.</title>
        <authorList>
            <person name="Ladner J.T."/>
            <person name="Palmer J.M."/>
            <person name="Ettinger C.L."/>
            <person name="Stajich J.E."/>
            <person name="Farrell T.M."/>
            <person name="Glorioso B.M."/>
            <person name="Lawson B."/>
            <person name="Price S.J."/>
            <person name="Stengle A.G."/>
            <person name="Grear D.A."/>
            <person name="Lorch J.M."/>
        </authorList>
    </citation>
    <scope>NUCLEOTIDE SEQUENCE</scope>
    <source>
        <strain evidence="1">NWHC 24266-5</strain>
    </source>
</reference>
<evidence type="ECO:0000313" key="1">
    <source>
        <dbReference type="EMBL" id="KAI2383671.1"/>
    </source>
</evidence>
<accession>A0ACB8URK7</accession>